<dbReference type="GO" id="GO:0016491">
    <property type="term" value="F:oxidoreductase activity"/>
    <property type="evidence" value="ECO:0007669"/>
    <property type="project" value="InterPro"/>
</dbReference>
<comment type="subcellular location">
    <subcellularLocation>
        <location evidence="1">Membrane</location>
    </subcellularLocation>
</comment>
<dbReference type="GO" id="GO:0005506">
    <property type="term" value="F:iron ion binding"/>
    <property type="evidence" value="ECO:0007669"/>
    <property type="project" value="InterPro"/>
</dbReference>
<dbReference type="Proteomes" id="UP000663868">
    <property type="component" value="Unassembled WGS sequence"/>
</dbReference>
<gene>
    <name evidence="7" type="ORF">KXQ929_LOCUS47066</name>
</gene>
<dbReference type="InterPro" id="IPR006694">
    <property type="entry name" value="Fatty_acid_hydroxylase"/>
</dbReference>
<keyword evidence="2 5" id="KW-0812">Transmembrane</keyword>
<evidence type="ECO:0000256" key="1">
    <source>
        <dbReference type="ARBA" id="ARBA00004370"/>
    </source>
</evidence>
<dbReference type="PANTHER" id="PTHR11863">
    <property type="entry name" value="STEROL DESATURASE"/>
    <property type="match status" value="1"/>
</dbReference>
<evidence type="ECO:0000256" key="2">
    <source>
        <dbReference type="ARBA" id="ARBA00022692"/>
    </source>
</evidence>
<dbReference type="EMBL" id="CAJOBB010016481">
    <property type="protein sequence ID" value="CAF4329084.1"/>
    <property type="molecule type" value="Genomic_DNA"/>
</dbReference>
<organism evidence="7 8">
    <name type="scientific">Adineta steineri</name>
    <dbReference type="NCBI Taxonomy" id="433720"/>
    <lineage>
        <taxon>Eukaryota</taxon>
        <taxon>Metazoa</taxon>
        <taxon>Spiralia</taxon>
        <taxon>Gnathifera</taxon>
        <taxon>Rotifera</taxon>
        <taxon>Eurotatoria</taxon>
        <taxon>Bdelloidea</taxon>
        <taxon>Adinetida</taxon>
        <taxon>Adinetidae</taxon>
        <taxon>Adineta</taxon>
    </lineage>
</organism>
<dbReference type="InterPro" id="IPR050307">
    <property type="entry name" value="Sterol_Desaturase_Related"/>
</dbReference>
<evidence type="ECO:0000259" key="6">
    <source>
        <dbReference type="Pfam" id="PF04116"/>
    </source>
</evidence>
<feature type="transmembrane region" description="Helical" evidence="5">
    <location>
        <begin position="20"/>
        <end position="39"/>
    </location>
</feature>
<reference evidence="7" key="1">
    <citation type="submission" date="2021-02" db="EMBL/GenBank/DDBJ databases">
        <authorList>
            <person name="Nowell W R."/>
        </authorList>
    </citation>
    <scope>NUCLEOTIDE SEQUENCE</scope>
</reference>
<dbReference type="GO" id="GO:0016020">
    <property type="term" value="C:membrane"/>
    <property type="evidence" value="ECO:0007669"/>
    <property type="project" value="UniProtKB-SubCell"/>
</dbReference>
<dbReference type="GO" id="GO:0008610">
    <property type="term" value="P:lipid biosynthetic process"/>
    <property type="evidence" value="ECO:0007669"/>
    <property type="project" value="InterPro"/>
</dbReference>
<keyword evidence="3 5" id="KW-1133">Transmembrane helix</keyword>
<comment type="caution">
    <text evidence="7">The sequence shown here is derived from an EMBL/GenBank/DDBJ whole genome shotgun (WGS) entry which is preliminary data.</text>
</comment>
<keyword evidence="4 5" id="KW-0472">Membrane</keyword>
<name>A0A820JLG1_9BILA</name>
<protein>
    <recommendedName>
        <fullName evidence="6">Fatty acid hydroxylase domain-containing protein</fullName>
    </recommendedName>
</protein>
<evidence type="ECO:0000313" key="7">
    <source>
        <dbReference type="EMBL" id="CAF4329084.1"/>
    </source>
</evidence>
<accession>A0A820JLG1</accession>
<evidence type="ECO:0000256" key="4">
    <source>
        <dbReference type="ARBA" id="ARBA00023136"/>
    </source>
</evidence>
<evidence type="ECO:0000256" key="3">
    <source>
        <dbReference type="ARBA" id="ARBA00022989"/>
    </source>
</evidence>
<dbReference type="AlphaFoldDB" id="A0A820JLG1"/>
<dbReference type="Pfam" id="PF04116">
    <property type="entry name" value="FA_hydroxylase"/>
    <property type="match status" value="1"/>
</dbReference>
<proteinExistence type="predicted"/>
<sequence length="178" mass="21212">MWLWASDRLPCYSDFWSRPFFSIFILLSVTYWSAFHFYWSHRLMHPWWSIRNGLREGDIGAFLYRHFHSLHHQSHNPGPWAGLSMHPVEHFFYYTRVYFPLLFSCHPIHFLFAKFQADIGPISGHDGFDNPAGGALFHYLHHAFFECNYGVPLIDFDRLFGTYRECIKKPSTNDKCKN</sequence>
<evidence type="ECO:0000256" key="5">
    <source>
        <dbReference type="SAM" id="Phobius"/>
    </source>
</evidence>
<evidence type="ECO:0000313" key="8">
    <source>
        <dbReference type="Proteomes" id="UP000663868"/>
    </source>
</evidence>
<feature type="domain" description="Fatty acid hydroxylase" evidence="6">
    <location>
        <begin position="31"/>
        <end position="162"/>
    </location>
</feature>